<keyword evidence="2" id="KW-1185">Reference proteome</keyword>
<dbReference type="AlphaFoldDB" id="A0A146GAQ1"/>
<evidence type="ECO:0000313" key="1">
    <source>
        <dbReference type="EMBL" id="GAT34302.1"/>
    </source>
</evidence>
<dbReference type="EMBL" id="BDCO01000002">
    <property type="protein sequence ID" value="GAT34302.1"/>
    <property type="molecule type" value="Genomic_DNA"/>
</dbReference>
<sequence length="53" mass="5840">MTKRGRVYCFGFCSTKGSDGKPQGHAAIKIRPRNAYEIVGLRRPGSSHFGKTN</sequence>
<name>A0A146GAQ1_TERSA</name>
<protein>
    <submittedName>
        <fullName evidence="1">Uncharacterized protein</fullName>
    </submittedName>
</protein>
<comment type="caution">
    <text evidence="1">The sequence shown here is derived from an EMBL/GenBank/DDBJ whole genome shotgun (WGS) entry which is preliminary data.</text>
</comment>
<gene>
    <name evidence="1" type="ORF">TSACC_22727</name>
</gene>
<dbReference type="InParanoid" id="A0A146GAQ1"/>
<dbReference type="Proteomes" id="UP000076023">
    <property type="component" value="Unassembled WGS sequence"/>
</dbReference>
<evidence type="ECO:0000313" key="2">
    <source>
        <dbReference type="Proteomes" id="UP000076023"/>
    </source>
</evidence>
<accession>A0A146GAQ1</accession>
<reference evidence="2" key="1">
    <citation type="journal article" date="2017" name="Genome Announc.">
        <title>Draft Genome Sequence of Terrimicrobium sacchariphilum NM-5T, a Facultative Anaerobic Soil Bacterium of the Class Spartobacteria.</title>
        <authorList>
            <person name="Qiu Y.L."/>
            <person name="Tourlousse D.M."/>
            <person name="Matsuura N."/>
            <person name="Ohashi A."/>
            <person name="Sekiguchi Y."/>
        </authorList>
    </citation>
    <scope>NUCLEOTIDE SEQUENCE [LARGE SCALE GENOMIC DNA]</scope>
    <source>
        <strain evidence="2">NM-5</strain>
    </source>
</reference>
<proteinExistence type="predicted"/>
<organism evidence="1 2">
    <name type="scientific">Terrimicrobium sacchariphilum</name>
    <dbReference type="NCBI Taxonomy" id="690879"/>
    <lineage>
        <taxon>Bacteria</taxon>
        <taxon>Pseudomonadati</taxon>
        <taxon>Verrucomicrobiota</taxon>
        <taxon>Terrimicrobiia</taxon>
        <taxon>Terrimicrobiales</taxon>
        <taxon>Terrimicrobiaceae</taxon>
        <taxon>Terrimicrobium</taxon>
    </lineage>
</organism>